<dbReference type="SMART" id="SM00119">
    <property type="entry name" value="HECTc"/>
    <property type="match status" value="1"/>
</dbReference>
<protein>
    <recommendedName>
        <fullName evidence="3">HECT-type E3 ubiquitin transferase</fullName>
        <ecNumber evidence="3">2.3.2.26</ecNumber>
    </recommendedName>
</protein>
<evidence type="ECO:0000259" key="9">
    <source>
        <dbReference type="PROSITE" id="PS50237"/>
    </source>
</evidence>
<reference evidence="10" key="2">
    <citation type="submission" date="2021-03" db="UniProtKB">
        <authorList>
            <consortium name="EnsemblPlants"/>
        </authorList>
    </citation>
    <scope>IDENTIFICATION</scope>
</reference>
<dbReference type="GO" id="GO:0005737">
    <property type="term" value="C:cytoplasm"/>
    <property type="evidence" value="ECO:0007669"/>
    <property type="project" value="TreeGrafter"/>
</dbReference>
<evidence type="ECO:0000256" key="1">
    <source>
        <dbReference type="ARBA" id="ARBA00000885"/>
    </source>
</evidence>
<dbReference type="OMA" id="CDIQNDA"/>
<feature type="domain" description="Ubiquitin-like" evidence="8">
    <location>
        <begin position="84"/>
        <end position="160"/>
    </location>
</feature>
<name>A0A803M1M2_CHEQI</name>
<evidence type="ECO:0000256" key="7">
    <source>
        <dbReference type="SAM" id="MobiDB-lite"/>
    </source>
</evidence>
<evidence type="ECO:0000256" key="3">
    <source>
        <dbReference type="ARBA" id="ARBA00012485"/>
    </source>
</evidence>
<dbReference type="InterPro" id="IPR050409">
    <property type="entry name" value="E3_ubiq-protein_ligase"/>
</dbReference>
<dbReference type="SMART" id="SM00213">
    <property type="entry name" value="UBQ"/>
    <property type="match status" value="1"/>
</dbReference>
<evidence type="ECO:0000256" key="4">
    <source>
        <dbReference type="ARBA" id="ARBA00022679"/>
    </source>
</evidence>
<dbReference type="InterPro" id="IPR000626">
    <property type="entry name" value="Ubiquitin-like_dom"/>
</dbReference>
<feature type="domain" description="HECT" evidence="9">
    <location>
        <begin position="530"/>
        <end position="583"/>
    </location>
</feature>
<dbReference type="PRINTS" id="PR00348">
    <property type="entry name" value="UBIQUITIN"/>
</dbReference>
<dbReference type="GO" id="GO:0000209">
    <property type="term" value="P:protein polyubiquitination"/>
    <property type="evidence" value="ECO:0007669"/>
    <property type="project" value="TreeGrafter"/>
</dbReference>
<dbReference type="InterPro" id="IPR035983">
    <property type="entry name" value="Hect_E3_ubiquitin_ligase"/>
</dbReference>
<feature type="compositionally biased region" description="Polar residues" evidence="7">
    <location>
        <begin position="1"/>
        <end position="14"/>
    </location>
</feature>
<dbReference type="PROSITE" id="PS50237">
    <property type="entry name" value="HECT"/>
    <property type="match status" value="2"/>
</dbReference>
<evidence type="ECO:0000256" key="2">
    <source>
        <dbReference type="ARBA" id="ARBA00004906"/>
    </source>
</evidence>
<dbReference type="EnsemblPlants" id="AUR62021854-RA">
    <property type="protein sequence ID" value="AUR62021854-RA:cds"/>
    <property type="gene ID" value="AUR62021854"/>
</dbReference>
<evidence type="ECO:0000313" key="11">
    <source>
        <dbReference type="Proteomes" id="UP000596660"/>
    </source>
</evidence>
<comment type="pathway">
    <text evidence="2">Protein modification; protein ubiquitination.</text>
</comment>
<dbReference type="Gene3D" id="3.30.2160.10">
    <property type="entry name" value="Hect, E3 ligase catalytic domain"/>
    <property type="match status" value="1"/>
</dbReference>
<dbReference type="InterPro" id="IPR000569">
    <property type="entry name" value="HECT_dom"/>
</dbReference>
<reference evidence="10" key="1">
    <citation type="journal article" date="2017" name="Nature">
        <title>The genome of Chenopodium quinoa.</title>
        <authorList>
            <person name="Jarvis D.E."/>
            <person name="Ho Y.S."/>
            <person name="Lightfoot D.J."/>
            <person name="Schmoeckel S.M."/>
            <person name="Li B."/>
            <person name="Borm T.J.A."/>
            <person name="Ohyanagi H."/>
            <person name="Mineta K."/>
            <person name="Michell C.T."/>
            <person name="Saber N."/>
            <person name="Kharbatia N.M."/>
            <person name="Rupper R.R."/>
            <person name="Sharp A.R."/>
            <person name="Dally N."/>
            <person name="Boughton B.A."/>
            <person name="Woo Y.H."/>
            <person name="Gao G."/>
            <person name="Schijlen E.G.W.M."/>
            <person name="Guo X."/>
            <person name="Momin A.A."/>
            <person name="Negrao S."/>
            <person name="Al-Babili S."/>
            <person name="Gehring C."/>
            <person name="Roessner U."/>
            <person name="Jung C."/>
            <person name="Murphy K."/>
            <person name="Arold S.T."/>
            <person name="Gojobori T."/>
            <person name="van der Linden C.G."/>
            <person name="van Loo E.N."/>
            <person name="Jellen E.N."/>
            <person name="Maughan P.J."/>
            <person name="Tester M."/>
        </authorList>
    </citation>
    <scope>NUCLEOTIDE SEQUENCE [LARGE SCALE GENOMIC DNA]</scope>
    <source>
        <strain evidence="10">cv. PI 614886</strain>
    </source>
</reference>
<dbReference type="PANTHER" id="PTHR11254:SF424">
    <property type="entry name" value="E3 UBIQUITIN-PROTEIN LIGASE UPL5"/>
    <property type="match status" value="1"/>
</dbReference>
<dbReference type="Gramene" id="AUR62021854-RA">
    <property type="protein sequence ID" value="AUR62021854-RA:cds"/>
    <property type="gene ID" value="AUR62021854"/>
</dbReference>
<dbReference type="InterPro" id="IPR029071">
    <property type="entry name" value="Ubiquitin-like_domsf"/>
</dbReference>
<organism evidence="10 11">
    <name type="scientific">Chenopodium quinoa</name>
    <name type="common">Quinoa</name>
    <dbReference type="NCBI Taxonomy" id="63459"/>
    <lineage>
        <taxon>Eukaryota</taxon>
        <taxon>Viridiplantae</taxon>
        <taxon>Streptophyta</taxon>
        <taxon>Embryophyta</taxon>
        <taxon>Tracheophyta</taxon>
        <taxon>Spermatophyta</taxon>
        <taxon>Magnoliopsida</taxon>
        <taxon>eudicotyledons</taxon>
        <taxon>Gunneridae</taxon>
        <taxon>Pentapetalae</taxon>
        <taxon>Caryophyllales</taxon>
        <taxon>Chenopodiaceae</taxon>
        <taxon>Chenopodioideae</taxon>
        <taxon>Atripliceae</taxon>
        <taxon>Chenopodium</taxon>
    </lineage>
</organism>
<dbReference type="EC" id="2.3.2.26" evidence="3"/>
<proteinExistence type="predicted"/>
<dbReference type="PROSITE" id="PS50053">
    <property type="entry name" value="UBIQUITIN_2"/>
    <property type="match status" value="1"/>
</dbReference>
<dbReference type="GO" id="GO:0061630">
    <property type="term" value="F:ubiquitin protein ligase activity"/>
    <property type="evidence" value="ECO:0007669"/>
    <property type="project" value="UniProtKB-EC"/>
</dbReference>
<comment type="caution">
    <text evidence="6">Lacks conserved residue(s) required for the propagation of feature annotation.</text>
</comment>
<accession>A0A803M1M2</accession>
<dbReference type="Proteomes" id="UP000596660">
    <property type="component" value="Unplaced"/>
</dbReference>
<dbReference type="Pfam" id="PF00240">
    <property type="entry name" value="ubiquitin"/>
    <property type="match status" value="1"/>
</dbReference>
<dbReference type="PANTHER" id="PTHR11254">
    <property type="entry name" value="HECT DOMAIN UBIQUITIN-PROTEIN LIGASE"/>
    <property type="match status" value="1"/>
</dbReference>
<feature type="active site" description="Glycyl thioester intermediate" evidence="6">
    <location>
        <position position="805"/>
    </location>
</feature>
<dbReference type="InterPro" id="IPR019956">
    <property type="entry name" value="Ubiquitin_dom"/>
</dbReference>
<dbReference type="Pfam" id="PF00632">
    <property type="entry name" value="HECT"/>
    <property type="match status" value="1"/>
</dbReference>
<dbReference type="Gene3D" id="3.30.2410.10">
    <property type="entry name" value="Hect, E3 ligase catalytic domain"/>
    <property type="match status" value="1"/>
</dbReference>
<dbReference type="AlphaFoldDB" id="A0A803M1M2"/>
<keyword evidence="11" id="KW-1185">Reference proteome</keyword>
<evidence type="ECO:0000256" key="5">
    <source>
        <dbReference type="ARBA" id="ARBA00022786"/>
    </source>
</evidence>
<comment type="catalytic activity">
    <reaction evidence="1">
        <text>S-ubiquitinyl-[E2 ubiquitin-conjugating enzyme]-L-cysteine + [acceptor protein]-L-lysine = [E2 ubiquitin-conjugating enzyme]-L-cysteine + N(6)-ubiquitinyl-[acceptor protein]-L-lysine.</text>
        <dbReference type="EC" id="2.3.2.26"/>
    </reaction>
</comment>
<dbReference type="Gene3D" id="3.90.1750.10">
    <property type="entry name" value="Hect, E3 ligase catalytic domains"/>
    <property type="match status" value="2"/>
</dbReference>
<dbReference type="SUPFAM" id="SSF56204">
    <property type="entry name" value="Hect, E3 ligase catalytic domain"/>
    <property type="match status" value="1"/>
</dbReference>
<dbReference type="GO" id="GO:0006511">
    <property type="term" value="P:ubiquitin-dependent protein catabolic process"/>
    <property type="evidence" value="ECO:0007669"/>
    <property type="project" value="TreeGrafter"/>
</dbReference>
<feature type="domain" description="HECT" evidence="9">
    <location>
        <begin position="598"/>
        <end position="839"/>
    </location>
</feature>
<dbReference type="FunFam" id="3.30.2410.10:FF:000020">
    <property type="entry name" value="E3 ubiquitin-protein ligase UPL5"/>
    <property type="match status" value="1"/>
</dbReference>
<sequence length="839" mass="95992">MSSVGTTPTNQPFQSDRPPLKRKLEDYDSPVSQFCKNSNSNTNCKEKSVIHDDHLEYELPKGNDFCFRGESSGISCDLMGSHQLQFFVRLISGGNSLILRANLDDTVERLHEKIQNVTGIPSSVQRLVYQGKQLQWEQTLKQCNIQNDSVLQMVGRMRSAKHPQAWVVIGGMIHDIRSSYRSVNLNYVTYYTNKIKSQMKGFMTLSLDNRYHPVNNGKKGDSLVMLYASKERANQECAEECIRSFVNFMKSLKGTGSERAYCAKTVLVFCELLRKLATEDDLLYIHCRSTLGSMMVNVLVTNVFKEVYGHDGSEELYGIPIGAVFPLLKEVGERLVKDLKLNVVSDSSLGPLHRDVIDFSNFLQPVLTFIERERAYRAKGEINLFDDLLNTLFNDLHCWIDKCLKKVELCLGVKGKKFVEANLLGWSQYLAILKELHSISLLNPESEGRLWTTLRQSKTALCGLIVRYARRVDDHSWLLKHKDDLDFQSRRHLVSLLFPEVREDYDELLEMLIDRSNLLAESFEYISTAIPSTLQAGLFMEFKNEEATGPGVLREWFCLVCQAIFDPERALFASCPLDRRSIQGTSSTSSILPIFREGRQVSIEDIRDADPRIYSSCKQILEMDADFVDSDGLGLTFSIDIEELGKRNVVELCPGGKDISVNSKNRKEYVDLIVQHHFVSSISEQVSYFAQGFADILSEANLRETFFKSLELEDLDWMLHGSESEICVEDWKSHTDYYAYKKSDPQIKWFWEVVGQFNAEQKKTLLFFWTSIKYLPIEGFSGLSSRLCIYKSLDSQNCLPSSHTCFFRICIPPYPSKTVMRQRLHLITQEHIGCSFGTW</sequence>
<feature type="region of interest" description="Disordered" evidence="7">
    <location>
        <begin position="1"/>
        <end position="24"/>
    </location>
</feature>
<dbReference type="SUPFAM" id="SSF54236">
    <property type="entry name" value="Ubiquitin-like"/>
    <property type="match status" value="1"/>
</dbReference>
<dbReference type="Gene3D" id="3.10.20.90">
    <property type="entry name" value="Phosphatidylinositol 3-kinase Catalytic Subunit, Chain A, domain 1"/>
    <property type="match status" value="1"/>
</dbReference>
<keyword evidence="5 6" id="KW-0833">Ubl conjugation pathway</keyword>
<evidence type="ECO:0000313" key="10">
    <source>
        <dbReference type="EnsemblPlants" id="AUR62021854-RA:cds"/>
    </source>
</evidence>
<evidence type="ECO:0000256" key="6">
    <source>
        <dbReference type="PROSITE-ProRule" id="PRU00104"/>
    </source>
</evidence>
<evidence type="ECO:0000259" key="8">
    <source>
        <dbReference type="PROSITE" id="PS50053"/>
    </source>
</evidence>
<keyword evidence="4" id="KW-0808">Transferase</keyword>